<feature type="chain" id="PRO_5006423709" description="Tetratricopeptide repeat protein" evidence="1">
    <location>
        <begin position="27"/>
        <end position="453"/>
    </location>
</feature>
<dbReference type="AlphaFoldDB" id="A0A0R2SHI7"/>
<dbReference type="InterPro" id="IPR011990">
    <property type="entry name" value="TPR-like_helical_dom_sf"/>
</dbReference>
<proteinExistence type="predicted"/>
<feature type="signal peptide" evidence="1">
    <location>
        <begin position="1"/>
        <end position="26"/>
    </location>
</feature>
<dbReference type="Proteomes" id="UP000051934">
    <property type="component" value="Unassembled WGS sequence"/>
</dbReference>
<protein>
    <recommendedName>
        <fullName evidence="4">Tetratricopeptide repeat protein</fullName>
    </recommendedName>
</protein>
<evidence type="ECO:0000313" key="2">
    <source>
        <dbReference type="EMBL" id="KRO72083.1"/>
    </source>
</evidence>
<keyword evidence="1" id="KW-0732">Signal</keyword>
<reference evidence="2 3" key="1">
    <citation type="submission" date="2015-10" db="EMBL/GenBank/DDBJ databases">
        <title>Metagenome-Assembled Genomes uncover a global brackish microbiome.</title>
        <authorList>
            <person name="Hugerth L.W."/>
            <person name="Larsson J."/>
            <person name="Alneberg J."/>
            <person name="Lindh M.V."/>
            <person name="Legrand C."/>
            <person name="Pinhassi J."/>
            <person name="Andersson A.F."/>
        </authorList>
    </citation>
    <scope>NUCLEOTIDE SEQUENCE [LARGE SCALE GENOMIC DNA]</scope>
    <source>
        <strain evidence="2">BACL4 MAG-120507-bin80</strain>
    </source>
</reference>
<evidence type="ECO:0000313" key="3">
    <source>
        <dbReference type="Proteomes" id="UP000051934"/>
    </source>
</evidence>
<organism evidence="2 3">
    <name type="scientific">OM182 bacterium BACL3 MAG-120507-bin80</name>
    <dbReference type="NCBI Taxonomy" id="1655577"/>
    <lineage>
        <taxon>Bacteria</taxon>
        <taxon>Pseudomonadati</taxon>
        <taxon>Pseudomonadota</taxon>
        <taxon>Gammaproteobacteria</taxon>
        <taxon>OMG group</taxon>
        <taxon>OM182 clade</taxon>
    </lineage>
</organism>
<dbReference type="EMBL" id="LIBB01000100">
    <property type="protein sequence ID" value="KRO72083.1"/>
    <property type="molecule type" value="Genomic_DNA"/>
</dbReference>
<gene>
    <name evidence="2" type="ORF">ABR69_07120</name>
</gene>
<evidence type="ECO:0008006" key="4">
    <source>
        <dbReference type="Google" id="ProtNLM"/>
    </source>
</evidence>
<comment type="caution">
    <text evidence="2">The sequence shown here is derived from an EMBL/GenBank/DDBJ whole genome shotgun (WGS) entry which is preliminary data.</text>
</comment>
<accession>A0A0R2SHI7</accession>
<dbReference type="SUPFAM" id="SSF48452">
    <property type="entry name" value="TPR-like"/>
    <property type="match status" value="2"/>
</dbReference>
<name>A0A0R2SHI7_9GAMM</name>
<sequence length="453" mass="52043">MLNLINLKRALVALLVIAPLSFSAFAAEDEDGQRKPPEARTSGTLGPQVMRAISEIQEMMSPEDEEDEPDLAGAKVALDELYERRYERMNDFEKSTLLNFFTNYYLTTENYVEAVKIFEELLTIETLRTDTRLRTLRSLGQLYAAEENWQNSIRYYQEWRDLSDFEDSVVFRGLSYAHYQLEQYEPARDFWLSYMDIKFSDRELVERDDYAYLNGLYFTLEDFDSALELTKTMIVKFDNKTDWQNLSAIYATLDNDARRVQSLNLYYLKGLMDDETRFLNLGQSLAGIEVPFSGAKIISEGLEAEVVEENVDNMITFTQMLLIANELEEAVTPATAAAELDETGNAYDTLGYLHYVMNNYEESAEAFRAAIDKGSLKDDSDTYLFLARALLELQLFDEAKDAASAASEAGDERSTKSAQDFLKLIESRRGYYAIIAQRKEDAIDFYRPYPPIQ</sequence>
<evidence type="ECO:0000256" key="1">
    <source>
        <dbReference type="SAM" id="SignalP"/>
    </source>
</evidence>
<dbReference type="Gene3D" id="1.25.40.10">
    <property type="entry name" value="Tetratricopeptide repeat domain"/>
    <property type="match status" value="2"/>
</dbReference>